<evidence type="ECO:0000313" key="2">
    <source>
        <dbReference type="EMBL" id="KAJ1127681.1"/>
    </source>
</evidence>
<name>A0AAV7PHK7_PLEWA</name>
<sequence>MRRGHPAEGGVFKPTVTSSRESTDSPGIDGTEAQNPQQSRAEKSTPEPGRRRRQQCGKLLDALWDE</sequence>
<comment type="caution">
    <text evidence="2">The sequence shown here is derived from an EMBL/GenBank/DDBJ whole genome shotgun (WGS) entry which is preliminary data.</text>
</comment>
<gene>
    <name evidence="2" type="ORF">NDU88_006074</name>
</gene>
<dbReference type="Proteomes" id="UP001066276">
    <property type="component" value="Chromosome 7"/>
</dbReference>
<dbReference type="EMBL" id="JANPWB010000011">
    <property type="protein sequence ID" value="KAJ1127681.1"/>
    <property type="molecule type" value="Genomic_DNA"/>
</dbReference>
<dbReference type="AlphaFoldDB" id="A0AAV7PHK7"/>
<evidence type="ECO:0000256" key="1">
    <source>
        <dbReference type="SAM" id="MobiDB-lite"/>
    </source>
</evidence>
<accession>A0AAV7PHK7</accession>
<protein>
    <submittedName>
        <fullName evidence="2">Uncharacterized protein</fullName>
    </submittedName>
</protein>
<proteinExistence type="predicted"/>
<reference evidence="2" key="1">
    <citation type="journal article" date="2022" name="bioRxiv">
        <title>Sequencing and chromosome-scale assembly of the giantPleurodeles waltlgenome.</title>
        <authorList>
            <person name="Brown T."/>
            <person name="Elewa A."/>
            <person name="Iarovenko S."/>
            <person name="Subramanian E."/>
            <person name="Araus A.J."/>
            <person name="Petzold A."/>
            <person name="Susuki M."/>
            <person name="Suzuki K.-i.T."/>
            <person name="Hayashi T."/>
            <person name="Toyoda A."/>
            <person name="Oliveira C."/>
            <person name="Osipova E."/>
            <person name="Leigh N.D."/>
            <person name="Simon A."/>
            <person name="Yun M.H."/>
        </authorList>
    </citation>
    <scope>NUCLEOTIDE SEQUENCE</scope>
    <source>
        <strain evidence="2">20211129_DDA</strain>
        <tissue evidence="2">Liver</tissue>
    </source>
</reference>
<keyword evidence="3" id="KW-1185">Reference proteome</keyword>
<feature type="region of interest" description="Disordered" evidence="1">
    <location>
        <begin position="1"/>
        <end position="66"/>
    </location>
</feature>
<organism evidence="2 3">
    <name type="scientific">Pleurodeles waltl</name>
    <name type="common">Iberian ribbed newt</name>
    <dbReference type="NCBI Taxonomy" id="8319"/>
    <lineage>
        <taxon>Eukaryota</taxon>
        <taxon>Metazoa</taxon>
        <taxon>Chordata</taxon>
        <taxon>Craniata</taxon>
        <taxon>Vertebrata</taxon>
        <taxon>Euteleostomi</taxon>
        <taxon>Amphibia</taxon>
        <taxon>Batrachia</taxon>
        <taxon>Caudata</taxon>
        <taxon>Salamandroidea</taxon>
        <taxon>Salamandridae</taxon>
        <taxon>Pleurodelinae</taxon>
        <taxon>Pleurodeles</taxon>
    </lineage>
</organism>
<evidence type="ECO:0000313" key="3">
    <source>
        <dbReference type="Proteomes" id="UP001066276"/>
    </source>
</evidence>
<feature type="compositionally biased region" description="Basic and acidic residues" evidence="1">
    <location>
        <begin position="40"/>
        <end position="49"/>
    </location>
</feature>